<dbReference type="RefSeq" id="WP_012879456.1">
    <property type="nucleotide sequence ID" value="NC_013530.1"/>
</dbReference>
<keyword evidence="1 4" id="KW-0663">Pyridoxal phosphate</keyword>
<dbReference type="InterPro" id="IPR015422">
    <property type="entry name" value="PyrdxlP-dep_Trfase_small"/>
</dbReference>
<dbReference type="PANTHER" id="PTHR30244:SF36">
    <property type="entry name" value="3-OXO-GLUCOSE-6-PHOSPHATE:GLUTAMATE AMINOTRANSFERASE"/>
    <property type="match status" value="1"/>
</dbReference>
<dbReference type="Gene3D" id="3.40.640.10">
    <property type="entry name" value="Type I PLP-dependent aspartate aminotransferase-like (Major domain)"/>
    <property type="match status" value="1"/>
</dbReference>
<organism evidence="6 7">
    <name type="scientific">Xylanimonas cellulosilytica (strain DSM 15894 / JCM 12276 / CECT 5975 / KCTC 9989 / LMG 20990 / NBRC 107835 / XIL07)</name>
    <dbReference type="NCBI Taxonomy" id="446471"/>
    <lineage>
        <taxon>Bacteria</taxon>
        <taxon>Bacillati</taxon>
        <taxon>Actinomycetota</taxon>
        <taxon>Actinomycetes</taxon>
        <taxon>Micrococcales</taxon>
        <taxon>Promicromonosporaceae</taxon>
        <taxon>Xylanimonas</taxon>
    </lineage>
</organism>
<reference evidence="6 7" key="2">
    <citation type="journal article" date="2010" name="Stand. Genomic Sci.">
        <title>Complete genome sequence of Xylanimonas cellulosilytica type strain (XIL07).</title>
        <authorList>
            <person name="Foster B."/>
            <person name="Pukall R."/>
            <person name="Abt B."/>
            <person name="Nolan M."/>
            <person name="Glavina Del Rio T."/>
            <person name="Chen F."/>
            <person name="Lucas S."/>
            <person name="Tice H."/>
            <person name="Pitluck S."/>
            <person name="Cheng J.-F."/>
            <person name="Chertkov O."/>
            <person name="Brettin T."/>
            <person name="Han C."/>
            <person name="Detter J.C."/>
            <person name="Bruce D."/>
            <person name="Goodwin L."/>
            <person name="Ivanova N."/>
            <person name="Mavromatis K."/>
            <person name="Pati A."/>
            <person name="Mikhailova N."/>
            <person name="Chen A."/>
            <person name="Palaniappan K."/>
            <person name="Land M."/>
            <person name="Hauser L."/>
            <person name="Chang Y.-J."/>
            <person name="Jeffries C.D."/>
            <person name="Chain P."/>
            <person name="Rohde M."/>
            <person name="Goeker M."/>
            <person name="Bristow J."/>
            <person name="Eisen J.A."/>
            <person name="Markowitz V."/>
            <person name="Hugenholtz P."/>
            <person name="Kyrpides N.C."/>
            <person name="Klenk H.-P."/>
            <person name="Lapidus A."/>
        </authorList>
    </citation>
    <scope>NUCLEOTIDE SEQUENCE [LARGE SCALE GENOMIC DNA]</scope>
    <source>
        <strain evidence="7">DSM 15894 / CECT 5975 / LMG 20990 / XIL07</strain>
    </source>
</reference>
<dbReference type="CDD" id="cd00616">
    <property type="entry name" value="AHBA_syn"/>
    <property type="match status" value="1"/>
</dbReference>
<name>D1BXS3_XYLCX</name>
<evidence type="ECO:0000256" key="3">
    <source>
        <dbReference type="PIRSR" id="PIRSR000390-1"/>
    </source>
</evidence>
<dbReference type="GO" id="GO:0000271">
    <property type="term" value="P:polysaccharide biosynthetic process"/>
    <property type="evidence" value="ECO:0007669"/>
    <property type="project" value="TreeGrafter"/>
</dbReference>
<accession>D1BXS3</accession>
<comment type="similarity">
    <text evidence="2 5">Belongs to the DegT/DnrJ/EryC1 family.</text>
</comment>
<keyword evidence="6" id="KW-0808">Transferase</keyword>
<keyword evidence="7" id="KW-1185">Reference proteome</keyword>
<dbReference type="InterPro" id="IPR015424">
    <property type="entry name" value="PyrdxlP-dep_Trfase"/>
</dbReference>
<dbReference type="Gene3D" id="3.90.1150.10">
    <property type="entry name" value="Aspartate Aminotransferase, domain 1"/>
    <property type="match status" value="1"/>
</dbReference>
<evidence type="ECO:0000256" key="4">
    <source>
        <dbReference type="PIRSR" id="PIRSR000390-2"/>
    </source>
</evidence>
<proteinExistence type="inferred from homology"/>
<dbReference type="GO" id="GO:0008483">
    <property type="term" value="F:transaminase activity"/>
    <property type="evidence" value="ECO:0007669"/>
    <property type="project" value="UniProtKB-KW"/>
</dbReference>
<evidence type="ECO:0000256" key="1">
    <source>
        <dbReference type="ARBA" id="ARBA00022898"/>
    </source>
</evidence>
<feature type="modified residue" description="N6-(pyridoxal phosphate)lysine" evidence="4">
    <location>
        <position position="187"/>
    </location>
</feature>
<evidence type="ECO:0000256" key="5">
    <source>
        <dbReference type="RuleBase" id="RU004508"/>
    </source>
</evidence>
<dbReference type="eggNOG" id="COG0399">
    <property type="taxonomic scope" value="Bacteria"/>
</dbReference>
<dbReference type="GO" id="GO:0030170">
    <property type="term" value="F:pyridoxal phosphate binding"/>
    <property type="evidence" value="ECO:0007669"/>
    <property type="project" value="TreeGrafter"/>
</dbReference>
<dbReference type="STRING" id="446471.Xcel_2700"/>
<dbReference type="PANTHER" id="PTHR30244">
    <property type="entry name" value="TRANSAMINASE"/>
    <property type="match status" value="1"/>
</dbReference>
<dbReference type="HOGENOM" id="CLU_033332_6_0_11"/>
<dbReference type="OrthoDB" id="9804264at2"/>
<sequence length="372" mass="39004">MTTVPFLDLKAQSAEIADEVLPVWQAQLTGAGFVGGPEVTAFEREYAEYIGVEHVVGVGNGTDAVELALRAVGVTAGDEVIVPANTFIATAEAVSRIGAVPVLVDCDPTHLLIDPAQVEPAITARTRAIVPVHLYGQTAPVEALRPLADRYGLKIVEDAAQSQGASSDAGRAGALGDVAATSFYPGKNLGAAGDAGAVLTHDAEAAAFVRNVAAHGSTVKYVHDRIGFNSRLDAIQAPVLRAKLRRLEAWNEARRAAATRYADLLAGVEGVDLPAVRPGNTDVWHLYVVQVDDRDRVLAALLEAGVGAALHYPTPLHLTDAYADLGFKEGDFPVAEAAAKRILSLPMFPHLTAEQQAQVARVLRSVVGAGAL</sequence>
<reference evidence="7" key="1">
    <citation type="submission" date="2009-11" db="EMBL/GenBank/DDBJ databases">
        <title>The complete chromosome of Xylanimonas cellulosilytica DSM 15894.</title>
        <authorList>
            <consortium name="US DOE Joint Genome Institute (JGI-PGF)"/>
            <person name="Lucas S."/>
            <person name="Copeland A."/>
            <person name="Lapidus A."/>
            <person name="Glavina del Rio T."/>
            <person name="Dalin E."/>
            <person name="Tice H."/>
            <person name="Bruce D."/>
            <person name="Goodwin L."/>
            <person name="Pitluck S."/>
            <person name="Kyrpides N."/>
            <person name="Mavromatis K."/>
            <person name="Ivanova N."/>
            <person name="Mikhailova N."/>
            <person name="Foster B."/>
            <person name="Clum A."/>
            <person name="Brettin T."/>
            <person name="Detter J.C."/>
            <person name="Han C."/>
            <person name="Larimer F."/>
            <person name="Land M."/>
            <person name="Hauser L."/>
            <person name="Markowitz V."/>
            <person name="Cheng J.F."/>
            <person name="Hugenholtz P."/>
            <person name="Woyke T."/>
            <person name="Wu D."/>
            <person name="Gehrich-Schroeter G."/>
            <person name="Schneider S."/>
            <person name="Pukall S.R."/>
            <person name="Klenk H.P."/>
            <person name="Eisen J.A."/>
        </authorList>
    </citation>
    <scope>NUCLEOTIDE SEQUENCE [LARGE SCALE GENOMIC DNA]</scope>
    <source>
        <strain evidence="7">DSM 15894 / CECT 5975 / LMG 20990 / XIL07</strain>
    </source>
</reference>
<dbReference type="KEGG" id="xce:Xcel_2700"/>
<evidence type="ECO:0000313" key="7">
    <source>
        <dbReference type="Proteomes" id="UP000002255"/>
    </source>
</evidence>
<feature type="active site" description="Proton acceptor" evidence="3">
    <location>
        <position position="187"/>
    </location>
</feature>
<dbReference type="InterPro" id="IPR015421">
    <property type="entry name" value="PyrdxlP-dep_Trfase_major"/>
</dbReference>
<dbReference type="Pfam" id="PF01041">
    <property type="entry name" value="DegT_DnrJ_EryC1"/>
    <property type="match status" value="1"/>
</dbReference>
<dbReference type="Proteomes" id="UP000002255">
    <property type="component" value="Chromosome"/>
</dbReference>
<dbReference type="EMBL" id="CP001821">
    <property type="protein sequence ID" value="ACZ31714.1"/>
    <property type="molecule type" value="Genomic_DNA"/>
</dbReference>
<evidence type="ECO:0000256" key="2">
    <source>
        <dbReference type="ARBA" id="ARBA00037999"/>
    </source>
</evidence>
<dbReference type="InterPro" id="IPR000653">
    <property type="entry name" value="DegT/StrS_aminotransferase"/>
</dbReference>
<dbReference type="AlphaFoldDB" id="D1BXS3"/>
<keyword evidence="6" id="KW-0032">Aminotransferase</keyword>
<evidence type="ECO:0000313" key="6">
    <source>
        <dbReference type="EMBL" id="ACZ31714.1"/>
    </source>
</evidence>
<protein>
    <submittedName>
        <fullName evidence="6">DegT/DnrJ/EryC1/StrS aminotransferase</fullName>
    </submittedName>
</protein>
<dbReference type="SUPFAM" id="SSF53383">
    <property type="entry name" value="PLP-dependent transferases"/>
    <property type="match status" value="1"/>
</dbReference>
<gene>
    <name evidence="6" type="ordered locus">Xcel_2700</name>
</gene>
<dbReference type="PIRSF" id="PIRSF000390">
    <property type="entry name" value="PLP_StrS"/>
    <property type="match status" value="1"/>
</dbReference>